<keyword evidence="4 6" id="KW-0472">Membrane</keyword>
<dbReference type="GO" id="GO:0043190">
    <property type="term" value="C:ATP-binding cassette (ABC) transporter complex"/>
    <property type="evidence" value="ECO:0007669"/>
    <property type="project" value="InterPro"/>
</dbReference>
<dbReference type="PIRSF" id="PIRSF006648">
    <property type="entry name" value="DrrB"/>
    <property type="match status" value="1"/>
</dbReference>
<sequence>MSTLSHAASDSMTMLRRNLLHALRYPGMSLSVIGMPIVMMLLFVYVLGGVLGAGLGAAAGGAGYIDYVAPGIILMAATSGSVAAAVSVCVDMTEGIINRFRTMAISRSSVLTGHVVGSVIQTMISVVLVVLVALLLGFRPTGGPLAWLGALGLLALLALALTWVSVAMGLVARSAETASNVGLPLTFLPFLGSAFVPTDSMPAGLRWFAEHQPFTPVIETVRGLLMGTPVGANAVLAVAWSVAIALAGYLWARAAFRREPTR</sequence>
<keyword evidence="6" id="KW-0813">Transport</keyword>
<dbReference type="Proteomes" id="UP000294947">
    <property type="component" value="Unassembled WGS sequence"/>
</dbReference>
<evidence type="ECO:0000313" key="9">
    <source>
        <dbReference type="Proteomes" id="UP000294947"/>
    </source>
</evidence>
<organism evidence="8 9">
    <name type="scientific">Saccharopolyspora elongata</name>
    <dbReference type="NCBI Taxonomy" id="2530387"/>
    <lineage>
        <taxon>Bacteria</taxon>
        <taxon>Bacillati</taxon>
        <taxon>Actinomycetota</taxon>
        <taxon>Actinomycetes</taxon>
        <taxon>Pseudonocardiales</taxon>
        <taxon>Pseudonocardiaceae</taxon>
        <taxon>Saccharopolyspora</taxon>
    </lineage>
</organism>
<dbReference type="GO" id="GO:0046677">
    <property type="term" value="P:response to antibiotic"/>
    <property type="evidence" value="ECO:0007669"/>
    <property type="project" value="UniProtKB-KW"/>
</dbReference>
<dbReference type="Pfam" id="PF01061">
    <property type="entry name" value="ABC2_membrane"/>
    <property type="match status" value="1"/>
</dbReference>
<keyword evidence="5" id="KW-0046">Antibiotic resistance</keyword>
<name>A0A4R4YB20_9PSEU</name>
<dbReference type="OrthoDB" id="670210at2"/>
<evidence type="ECO:0000313" key="8">
    <source>
        <dbReference type="EMBL" id="TDD41636.1"/>
    </source>
</evidence>
<dbReference type="PROSITE" id="PS51012">
    <property type="entry name" value="ABC_TM2"/>
    <property type="match status" value="1"/>
</dbReference>
<evidence type="ECO:0000256" key="3">
    <source>
        <dbReference type="ARBA" id="ARBA00022989"/>
    </source>
</evidence>
<protein>
    <recommendedName>
        <fullName evidence="6">Transport permease protein</fullName>
    </recommendedName>
</protein>
<evidence type="ECO:0000256" key="6">
    <source>
        <dbReference type="RuleBase" id="RU361157"/>
    </source>
</evidence>
<evidence type="ECO:0000256" key="4">
    <source>
        <dbReference type="ARBA" id="ARBA00023136"/>
    </source>
</evidence>
<evidence type="ECO:0000256" key="2">
    <source>
        <dbReference type="ARBA" id="ARBA00022692"/>
    </source>
</evidence>
<dbReference type="AlphaFoldDB" id="A0A4R4YB20"/>
<dbReference type="RefSeq" id="WP_132491908.1">
    <property type="nucleotide sequence ID" value="NZ_SMKW01000056.1"/>
</dbReference>
<proteinExistence type="inferred from homology"/>
<dbReference type="EMBL" id="SMKW01000056">
    <property type="protein sequence ID" value="TDD41636.1"/>
    <property type="molecule type" value="Genomic_DNA"/>
</dbReference>
<dbReference type="PANTHER" id="PTHR43229:SF2">
    <property type="entry name" value="NODULATION PROTEIN J"/>
    <property type="match status" value="1"/>
</dbReference>
<evidence type="ECO:0000256" key="5">
    <source>
        <dbReference type="ARBA" id="ARBA00023251"/>
    </source>
</evidence>
<dbReference type="InterPro" id="IPR051784">
    <property type="entry name" value="Nod_factor_ABC_transporter"/>
</dbReference>
<evidence type="ECO:0000256" key="1">
    <source>
        <dbReference type="ARBA" id="ARBA00004141"/>
    </source>
</evidence>
<feature type="domain" description="ABC transmembrane type-2" evidence="7">
    <location>
        <begin position="27"/>
        <end position="259"/>
    </location>
</feature>
<keyword evidence="6" id="KW-1003">Cell membrane</keyword>
<evidence type="ECO:0000259" key="7">
    <source>
        <dbReference type="PROSITE" id="PS51012"/>
    </source>
</evidence>
<comment type="subcellular location">
    <subcellularLocation>
        <location evidence="6">Cell membrane</location>
        <topology evidence="6">Multi-pass membrane protein</topology>
    </subcellularLocation>
    <subcellularLocation>
        <location evidence="1">Membrane</location>
        <topology evidence="1">Multi-pass membrane protein</topology>
    </subcellularLocation>
</comment>
<dbReference type="InterPro" id="IPR013525">
    <property type="entry name" value="ABC2_TM"/>
</dbReference>
<keyword evidence="2 6" id="KW-0812">Transmembrane</keyword>
<comment type="similarity">
    <text evidence="6">Belongs to the ABC-2 integral membrane protein family.</text>
</comment>
<comment type="caution">
    <text evidence="8">The sequence shown here is derived from an EMBL/GenBank/DDBJ whole genome shotgun (WGS) entry which is preliminary data.</text>
</comment>
<dbReference type="InterPro" id="IPR000412">
    <property type="entry name" value="ABC_2_transport"/>
</dbReference>
<feature type="transmembrane region" description="Helical" evidence="6">
    <location>
        <begin position="178"/>
        <end position="196"/>
    </location>
</feature>
<feature type="transmembrane region" description="Helical" evidence="6">
    <location>
        <begin position="111"/>
        <end position="138"/>
    </location>
</feature>
<accession>A0A4R4YB20</accession>
<keyword evidence="9" id="KW-1185">Reference proteome</keyword>
<reference evidence="8 9" key="1">
    <citation type="submission" date="2019-03" db="EMBL/GenBank/DDBJ databases">
        <title>Draft genome sequences of novel Actinobacteria.</title>
        <authorList>
            <person name="Sahin N."/>
            <person name="Ay H."/>
            <person name="Saygin H."/>
        </authorList>
    </citation>
    <scope>NUCLEOTIDE SEQUENCE [LARGE SCALE GENOMIC DNA]</scope>
    <source>
        <strain evidence="8 9">7K502</strain>
    </source>
</reference>
<feature type="transmembrane region" description="Helical" evidence="6">
    <location>
        <begin position="230"/>
        <end position="252"/>
    </location>
</feature>
<dbReference type="InterPro" id="IPR047817">
    <property type="entry name" value="ABC2_TM_bact-type"/>
</dbReference>
<keyword evidence="3 6" id="KW-1133">Transmembrane helix</keyword>
<dbReference type="GO" id="GO:0140359">
    <property type="term" value="F:ABC-type transporter activity"/>
    <property type="evidence" value="ECO:0007669"/>
    <property type="project" value="InterPro"/>
</dbReference>
<feature type="transmembrane region" description="Helical" evidence="6">
    <location>
        <begin position="144"/>
        <end position="166"/>
    </location>
</feature>
<feature type="transmembrane region" description="Helical" evidence="6">
    <location>
        <begin position="22"/>
        <end position="47"/>
    </location>
</feature>
<feature type="transmembrane region" description="Helical" evidence="6">
    <location>
        <begin position="67"/>
        <end position="90"/>
    </location>
</feature>
<gene>
    <name evidence="8" type="ORF">E1288_32005</name>
</gene>
<dbReference type="PANTHER" id="PTHR43229">
    <property type="entry name" value="NODULATION PROTEIN J"/>
    <property type="match status" value="1"/>
</dbReference>